<accession>A0A7J9EX14</accession>
<feature type="non-terminal residue" evidence="1">
    <location>
        <position position="64"/>
    </location>
</feature>
<name>A0A7J9EX14_9ROSI</name>
<gene>
    <name evidence="1" type="ORF">Gotri_005288</name>
</gene>
<dbReference type="Proteomes" id="UP000593568">
    <property type="component" value="Unassembled WGS sequence"/>
</dbReference>
<organism evidence="1 2">
    <name type="scientific">Gossypium trilobum</name>
    <dbReference type="NCBI Taxonomy" id="34281"/>
    <lineage>
        <taxon>Eukaryota</taxon>
        <taxon>Viridiplantae</taxon>
        <taxon>Streptophyta</taxon>
        <taxon>Embryophyta</taxon>
        <taxon>Tracheophyta</taxon>
        <taxon>Spermatophyta</taxon>
        <taxon>Magnoliopsida</taxon>
        <taxon>eudicotyledons</taxon>
        <taxon>Gunneridae</taxon>
        <taxon>Pentapetalae</taxon>
        <taxon>rosids</taxon>
        <taxon>malvids</taxon>
        <taxon>Malvales</taxon>
        <taxon>Malvaceae</taxon>
        <taxon>Malvoideae</taxon>
        <taxon>Gossypium</taxon>
    </lineage>
</organism>
<protein>
    <submittedName>
        <fullName evidence="1">Uncharacterized protein</fullName>
    </submittedName>
</protein>
<sequence>MQCLTPSVEAVYSVGQYNYGFRTTVESALVEIVIFMSVSLQSNMFSSSEFDYLSQYLGSEQNSV</sequence>
<evidence type="ECO:0000313" key="1">
    <source>
        <dbReference type="EMBL" id="MBA0777244.1"/>
    </source>
</evidence>
<comment type="caution">
    <text evidence="1">The sequence shown here is derived from an EMBL/GenBank/DDBJ whole genome shotgun (WGS) entry which is preliminary data.</text>
</comment>
<dbReference type="EMBL" id="JABEZW010000010">
    <property type="protein sequence ID" value="MBA0777244.1"/>
    <property type="molecule type" value="Genomic_DNA"/>
</dbReference>
<reference evidence="1 2" key="1">
    <citation type="journal article" date="2019" name="Genome Biol. Evol.">
        <title>Insights into the evolution of the New World diploid cottons (Gossypium, subgenus Houzingenia) based on genome sequencing.</title>
        <authorList>
            <person name="Grover C.E."/>
            <person name="Arick M.A. 2nd"/>
            <person name="Thrash A."/>
            <person name="Conover J.L."/>
            <person name="Sanders W.S."/>
            <person name="Peterson D.G."/>
            <person name="Frelichowski J.E."/>
            <person name="Scheffler J.A."/>
            <person name="Scheffler B.E."/>
            <person name="Wendel J.F."/>
        </authorList>
    </citation>
    <scope>NUCLEOTIDE SEQUENCE [LARGE SCALE GENOMIC DNA]</scope>
    <source>
        <strain evidence="1">8</strain>
        <tissue evidence="1">Leaf</tissue>
    </source>
</reference>
<proteinExistence type="predicted"/>
<evidence type="ECO:0000313" key="2">
    <source>
        <dbReference type="Proteomes" id="UP000593568"/>
    </source>
</evidence>
<keyword evidence="2" id="KW-1185">Reference proteome</keyword>
<dbReference type="AlphaFoldDB" id="A0A7J9EX14"/>